<keyword evidence="1" id="KW-0574">Periplasm</keyword>
<dbReference type="InterPro" id="IPR033954">
    <property type="entry name" value="DiS-bond_Isoase_DsbC/G"/>
</dbReference>
<evidence type="ECO:0000259" key="2">
    <source>
        <dbReference type="Pfam" id="PF10411"/>
    </source>
</evidence>
<evidence type="ECO:0000313" key="4">
    <source>
        <dbReference type="EMBL" id="QWT48102.1"/>
    </source>
</evidence>
<dbReference type="InterPro" id="IPR017937">
    <property type="entry name" value="Thioredoxin_CS"/>
</dbReference>
<feature type="domain" description="Disulphide bond isomerase DsbC/G N-terminal" evidence="2">
    <location>
        <begin position="22"/>
        <end position="86"/>
    </location>
</feature>
<keyword evidence="1" id="KW-0732">Signal</keyword>
<name>A0A975SKR6_9RHOO</name>
<dbReference type="InterPro" id="IPR012336">
    <property type="entry name" value="Thioredoxin-like_fold"/>
</dbReference>
<accession>A0A975SKR6</accession>
<dbReference type="PANTHER" id="PTHR35272">
    <property type="entry name" value="THIOL:DISULFIDE INTERCHANGE PROTEIN DSBC-RELATED"/>
    <property type="match status" value="1"/>
</dbReference>
<dbReference type="AlphaFoldDB" id="A0A975SKR6"/>
<evidence type="ECO:0000256" key="1">
    <source>
        <dbReference type="RuleBase" id="RU364038"/>
    </source>
</evidence>
<comment type="subcellular location">
    <subcellularLocation>
        <location evidence="1">Periplasm</location>
    </subcellularLocation>
</comment>
<dbReference type="Pfam" id="PF10411">
    <property type="entry name" value="DsbC_N"/>
    <property type="match status" value="1"/>
</dbReference>
<protein>
    <recommendedName>
        <fullName evidence="1">Thiol:disulfide interchange protein</fullName>
    </recommendedName>
</protein>
<comment type="function">
    <text evidence="1">Required for disulfide bond formation in some periplasmic proteins. Acts by transferring its disulfide bond to other proteins and is reduced in the process.</text>
</comment>
<comment type="similarity">
    <text evidence="1">Belongs to the thioredoxin family. DsbC subfamily.</text>
</comment>
<dbReference type="PROSITE" id="PS00194">
    <property type="entry name" value="THIOREDOXIN_1"/>
    <property type="match status" value="1"/>
</dbReference>
<feature type="chain" id="PRO_5038159858" description="Thiol:disulfide interchange protein" evidence="1">
    <location>
        <begin position="24"/>
        <end position="238"/>
    </location>
</feature>
<dbReference type="RefSeq" id="WP_216129680.1">
    <property type="nucleotide sequence ID" value="NZ_CP064782.1"/>
</dbReference>
<proteinExistence type="inferred from homology"/>
<organism evidence="4 5">
    <name type="scientific">Azospira inquinata</name>
    <dbReference type="NCBI Taxonomy" id="2785627"/>
    <lineage>
        <taxon>Bacteria</taxon>
        <taxon>Pseudomonadati</taxon>
        <taxon>Pseudomonadota</taxon>
        <taxon>Betaproteobacteria</taxon>
        <taxon>Rhodocyclales</taxon>
        <taxon>Rhodocyclaceae</taxon>
        <taxon>Azospira</taxon>
    </lineage>
</organism>
<dbReference type="InterPro" id="IPR051470">
    <property type="entry name" value="Thiol:disulfide_interchange"/>
</dbReference>
<dbReference type="GO" id="GO:0042597">
    <property type="term" value="C:periplasmic space"/>
    <property type="evidence" value="ECO:0007669"/>
    <property type="project" value="UniProtKB-SubCell"/>
</dbReference>
<keyword evidence="5" id="KW-1185">Reference proteome</keyword>
<feature type="signal peptide" evidence="1">
    <location>
        <begin position="1"/>
        <end position="23"/>
    </location>
</feature>
<dbReference type="CDD" id="cd03020">
    <property type="entry name" value="DsbA_DsbC_DsbG"/>
    <property type="match status" value="1"/>
</dbReference>
<sequence>MLKLKKWLPALLGLTILALPALADEAATIRKTVEGKIGAKVDSVTKTPYLGLYEVYAEGQILYTDAKVSVLLLGPLIDAKTMQNVTSNRMSKLSAIKFSELPLELAVKQVHGNGKRTLVTFEDPNCGYCKRLAKDMVHLDNVTIYTFLFPILAADSMEKAKQVWCAPDRAKAWNTVMAEGRVPGGRSDCDTSAVQKSLALGRRLNVTGTPTLFFSNGERIPGAVPLAKIEEKLAQQGH</sequence>
<dbReference type="EMBL" id="CP064782">
    <property type="protein sequence ID" value="QWT48102.1"/>
    <property type="molecule type" value="Genomic_DNA"/>
</dbReference>
<feature type="domain" description="Thioredoxin-like fold" evidence="3">
    <location>
        <begin position="111"/>
        <end position="232"/>
    </location>
</feature>
<keyword evidence="1" id="KW-0676">Redox-active center</keyword>
<dbReference type="Pfam" id="PF13098">
    <property type="entry name" value="Thioredoxin_2"/>
    <property type="match status" value="1"/>
</dbReference>
<dbReference type="KEGG" id="aiq:Azoinq_09485"/>
<evidence type="ECO:0000259" key="3">
    <source>
        <dbReference type="Pfam" id="PF13098"/>
    </source>
</evidence>
<reference evidence="4" key="1">
    <citation type="submission" date="2020-11" db="EMBL/GenBank/DDBJ databases">
        <title>Azospira inquinata sp. nov.</title>
        <authorList>
            <person name="Moe W.M."/>
            <person name="Mikes M.C."/>
        </authorList>
    </citation>
    <scope>NUCLEOTIDE SEQUENCE</scope>
    <source>
        <strain evidence="4">Azo-3</strain>
    </source>
</reference>
<evidence type="ECO:0000313" key="5">
    <source>
        <dbReference type="Proteomes" id="UP000683428"/>
    </source>
</evidence>
<gene>
    <name evidence="4" type="ORF">Azoinq_09485</name>
</gene>
<dbReference type="InterPro" id="IPR018950">
    <property type="entry name" value="DiS-bond_isomerase_DsbC/G_N"/>
</dbReference>
<dbReference type="PANTHER" id="PTHR35272:SF3">
    <property type="entry name" value="THIOL:DISULFIDE INTERCHANGE PROTEIN DSBC"/>
    <property type="match status" value="1"/>
</dbReference>
<dbReference type="Proteomes" id="UP000683428">
    <property type="component" value="Chromosome"/>
</dbReference>